<evidence type="ECO:0000313" key="4">
    <source>
        <dbReference type="Proteomes" id="UP000419743"/>
    </source>
</evidence>
<dbReference type="Gene3D" id="3.40.190.10">
    <property type="entry name" value="Periplasmic binding protein-like II"/>
    <property type="match status" value="1"/>
</dbReference>
<proteinExistence type="predicted"/>
<dbReference type="InterPro" id="IPR000914">
    <property type="entry name" value="SBP_5_dom"/>
</dbReference>
<dbReference type="GO" id="GO:1904680">
    <property type="term" value="F:peptide transmembrane transporter activity"/>
    <property type="evidence" value="ECO:0007669"/>
    <property type="project" value="TreeGrafter"/>
</dbReference>
<keyword evidence="1" id="KW-0732">Signal</keyword>
<protein>
    <submittedName>
        <fullName evidence="3">Oligopeptide-binding protein AppA</fullName>
    </submittedName>
</protein>
<dbReference type="PROSITE" id="PS51257">
    <property type="entry name" value="PROKAR_LIPOPROTEIN"/>
    <property type="match status" value="1"/>
</dbReference>
<dbReference type="GO" id="GO:0042597">
    <property type="term" value="C:periplasmic space"/>
    <property type="evidence" value="ECO:0007669"/>
    <property type="project" value="UniProtKB-ARBA"/>
</dbReference>
<feature type="chain" id="PRO_5038734297" evidence="1">
    <location>
        <begin position="29"/>
        <end position="554"/>
    </location>
</feature>
<dbReference type="PIRSF" id="PIRSF002741">
    <property type="entry name" value="MppA"/>
    <property type="match status" value="1"/>
</dbReference>
<dbReference type="PANTHER" id="PTHR30290">
    <property type="entry name" value="PERIPLASMIC BINDING COMPONENT OF ABC TRANSPORTER"/>
    <property type="match status" value="1"/>
</dbReference>
<keyword evidence="4" id="KW-1185">Reference proteome</keyword>
<sequence length="554" mass="60253">MQRRRRSRWPLFGSALGVAALLATSACTVDVPTEDDNNDGGGADGTSMLLAADNGSPTFDRNFNPYSPGKRTTTTLIYEPLFVTNTLDGTETPFLASEKEQPDPATVIFTIREDVTWSDGEEFTPDDVVFTFDLLKEFPALDTNGVWALIESIEVDGQDVVIHLTGDNVPAAAIIQKTIIVPEHLWADVEDPTTFTNEDPVGTGPYALGEFTPNEYTLERNEDYWQVENVAAQELILPASNTQLDVVNNGYDWAYAFMSDVENTWVAAAEGNTFWFPPGGTIALFPNLTMAPFDNPEFRLGLSAALDRERIAEVAEEGYVDAAGMSGLLLPNQEAFLNPDLPDGGAVAQDVDAAVSHFEAAGYTMSGDQLVDSAGTPLALTLTTPNGWTDWLRGATEVQTQLAAVGIEVTLNQPQPAAYQQELQNGNFQLSMGSFGGTGSIYEDYNRLLSSEFLQPVGTTTTANFQRYSDPDTDALLAELRVTLDEDRQLEIAYELQTVMFEQAPVISMFYGGLWGLFSEANFTGWPSAEDPYASPATWDANPLLVLTNIEAAG</sequence>
<evidence type="ECO:0000313" key="3">
    <source>
        <dbReference type="EMBL" id="VZO36235.1"/>
    </source>
</evidence>
<dbReference type="GO" id="GO:0015833">
    <property type="term" value="P:peptide transport"/>
    <property type="evidence" value="ECO:0007669"/>
    <property type="project" value="TreeGrafter"/>
</dbReference>
<organism evidence="3 4">
    <name type="scientific">Occultella aeris</name>
    <dbReference type="NCBI Taxonomy" id="2761496"/>
    <lineage>
        <taxon>Bacteria</taxon>
        <taxon>Bacillati</taxon>
        <taxon>Actinomycetota</taxon>
        <taxon>Actinomycetes</taxon>
        <taxon>Micrococcales</taxon>
        <taxon>Ruaniaceae</taxon>
        <taxon>Occultella</taxon>
    </lineage>
</organism>
<dbReference type="InterPro" id="IPR030678">
    <property type="entry name" value="Peptide/Ni-bd"/>
</dbReference>
<dbReference type="EMBL" id="CACRYJ010000018">
    <property type="protein sequence ID" value="VZO36235.1"/>
    <property type="molecule type" value="Genomic_DNA"/>
</dbReference>
<dbReference type="SUPFAM" id="SSF53850">
    <property type="entry name" value="Periplasmic binding protein-like II"/>
    <property type="match status" value="1"/>
</dbReference>
<feature type="domain" description="Solute-binding protein family 5" evidence="2">
    <location>
        <begin position="93"/>
        <end position="438"/>
    </location>
</feature>
<evidence type="ECO:0000259" key="2">
    <source>
        <dbReference type="Pfam" id="PF00496"/>
    </source>
</evidence>
<name>A0A7M4DH42_9MICO</name>
<dbReference type="GO" id="GO:0043190">
    <property type="term" value="C:ATP-binding cassette (ABC) transporter complex"/>
    <property type="evidence" value="ECO:0007669"/>
    <property type="project" value="InterPro"/>
</dbReference>
<evidence type="ECO:0000256" key="1">
    <source>
        <dbReference type="SAM" id="SignalP"/>
    </source>
</evidence>
<dbReference type="Proteomes" id="UP000419743">
    <property type="component" value="Unassembled WGS sequence"/>
</dbReference>
<dbReference type="RefSeq" id="WP_156740266.1">
    <property type="nucleotide sequence ID" value="NZ_CACRYJ010000018.1"/>
</dbReference>
<dbReference type="CDD" id="cd08509">
    <property type="entry name" value="PBP2_TmCBP_oligosaccharides_like"/>
    <property type="match status" value="1"/>
</dbReference>
<dbReference type="Pfam" id="PF00496">
    <property type="entry name" value="SBP_bac_5"/>
    <property type="match status" value="1"/>
</dbReference>
<gene>
    <name evidence="3" type="primary">appA_1</name>
    <name evidence="3" type="ORF">HALOF300_01439</name>
</gene>
<dbReference type="Gene3D" id="3.90.76.10">
    <property type="entry name" value="Dipeptide-binding Protein, Domain 1"/>
    <property type="match status" value="1"/>
</dbReference>
<dbReference type="Gene3D" id="3.10.105.10">
    <property type="entry name" value="Dipeptide-binding Protein, Domain 3"/>
    <property type="match status" value="1"/>
</dbReference>
<reference evidence="3 4" key="1">
    <citation type="submission" date="2019-11" db="EMBL/GenBank/DDBJ databases">
        <authorList>
            <person name="Criscuolo A."/>
        </authorList>
    </citation>
    <scope>NUCLEOTIDE SEQUENCE [LARGE SCALE GENOMIC DNA]</scope>
    <source>
        <strain evidence="3">CIP111667</strain>
    </source>
</reference>
<accession>A0A7M4DH42</accession>
<feature type="signal peptide" evidence="1">
    <location>
        <begin position="1"/>
        <end position="28"/>
    </location>
</feature>
<dbReference type="InterPro" id="IPR039424">
    <property type="entry name" value="SBP_5"/>
</dbReference>
<comment type="caution">
    <text evidence="3">The sequence shown here is derived from an EMBL/GenBank/DDBJ whole genome shotgun (WGS) entry which is preliminary data.</text>
</comment>
<dbReference type="AlphaFoldDB" id="A0A7M4DH42"/>